<dbReference type="InterPro" id="IPR045584">
    <property type="entry name" value="Pilin-like"/>
</dbReference>
<reference evidence="4" key="1">
    <citation type="submission" date="2017-06" db="EMBL/GenBank/DDBJ databases">
        <title>Genome analysis of Fimbriiglobus ruber SP5, the first member of the order Planctomycetales with confirmed chitinolytic capability.</title>
        <authorList>
            <person name="Ravin N.V."/>
            <person name="Rakitin A.L."/>
            <person name="Ivanova A.A."/>
            <person name="Beletsky A.V."/>
            <person name="Kulichevskaya I.S."/>
            <person name="Mardanov A.V."/>
            <person name="Dedysh S.N."/>
        </authorList>
    </citation>
    <scope>NUCLEOTIDE SEQUENCE [LARGE SCALE GENOMIC DNA]</scope>
    <source>
        <strain evidence="4">SP5</strain>
    </source>
</reference>
<keyword evidence="1" id="KW-0472">Membrane</keyword>
<comment type="caution">
    <text evidence="3">The sequence shown here is derived from an EMBL/GenBank/DDBJ whole genome shotgun (WGS) entry which is preliminary data.</text>
</comment>
<dbReference type="PROSITE" id="PS00409">
    <property type="entry name" value="PROKAR_NTER_METHYL"/>
    <property type="match status" value="1"/>
</dbReference>
<dbReference type="PANTHER" id="PTHR30093:SF2">
    <property type="entry name" value="TYPE II SECRETION SYSTEM PROTEIN H"/>
    <property type="match status" value="1"/>
</dbReference>
<dbReference type="NCBIfam" id="TIGR04294">
    <property type="entry name" value="pre_pil_HX9DG"/>
    <property type="match status" value="1"/>
</dbReference>
<name>A0A225DZV1_9BACT</name>
<evidence type="ECO:0000313" key="3">
    <source>
        <dbReference type="EMBL" id="OWK46503.1"/>
    </source>
</evidence>
<gene>
    <name evidence="3" type="ORF">FRUB_00202</name>
</gene>
<dbReference type="SUPFAM" id="SSF54523">
    <property type="entry name" value="Pili subunits"/>
    <property type="match status" value="1"/>
</dbReference>
<feature type="transmembrane region" description="Helical" evidence="1">
    <location>
        <begin position="12"/>
        <end position="33"/>
    </location>
</feature>
<dbReference type="NCBIfam" id="TIGR02532">
    <property type="entry name" value="IV_pilin_GFxxxE"/>
    <property type="match status" value="1"/>
</dbReference>
<dbReference type="RefSeq" id="WP_088251720.1">
    <property type="nucleotide sequence ID" value="NZ_NIDE01000001.1"/>
</dbReference>
<evidence type="ECO:0000313" key="4">
    <source>
        <dbReference type="Proteomes" id="UP000214646"/>
    </source>
</evidence>
<dbReference type="Proteomes" id="UP000214646">
    <property type="component" value="Unassembled WGS sequence"/>
</dbReference>
<keyword evidence="1" id="KW-1133">Transmembrane helix</keyword>
<dbReference type="OrthoDB" id="212259at2"/>
<dbReference type="Pfam" id="PF07963">
    <property type="entry name" value="N_methyl"/>
    <property type="match status" value="1"/>
</dbReference>
<dbReference type="PANTHER" id="PTHR30093">
    <property type="entry name" value="GENERAL SECRETION PATHWAY PROTEIN G"/>
    <property type="match status" value="1"/>
</dbReference>
<dbReference type="Pfam" id="PF07596">
    <property type="entry name" value="SBP_bac_10"/>
    <property type="match status" value="1"/>
</dbReference>
<dbReference type="InterPro" id="IPR011453">
    <property type="entry name" value="DUF1559"/>
</dbReference>
<evidence type="ECO:0000256" key="1">
    <source>
        <dbReference type="SAM" id="Phobius"/>
    </source>
</evidence>
<keyword evidence="4" id="KW-1185">Reference proteome</keyword>
<sequence length="331" mass="35107">MCRLHRRRGFTLIELLVVIAIIAILIGLLLPAVQKVREAAARAKCSNNLKQIALATHNFHDTNSKLPSWGFDFTVAPTPNPYGPQTQGSNVLAVIAPYIEQGNLLNILNINHSVADPVNLPPPYGTSAGGGTKISVYACPSAPDRYADYSSYFVSMGLPNQGPMNLGITDYNAIRGIDSSFQTACAPSVTVNSDSGAFGAKNQQLTLVQITDGTSNTLFFVETAGRQQVYFNGQPIMPNTPGSNGWQLNAAWADYNTAYNLVGYGTTATPKSGCNSINAANYEAMYSFHTGGVNVARADGSIAFLKSSTTPLTVAGLITRSGGETIGSDAW</sequence>
<evidence type="ECO:0000259" key="2">
    <source>
        <dbReference type="Pfam" id="PF07596"/>
    </source>
</evidence>
<keyword evidence="1" id="KW-0812">Transmembrane</keyword>
<organism evidence="3 4">
    <name type="scientific">Fimbriiglobus ruber</name>
    <dbReference type="NCBI Taxonomy" id="1908690"/>
    <lineage>
        <taxon>Bacteria</taxon>
        <taxon>Pseudomonadati</taxon>
        <taxon>Planctomycetota</taxon>
        <taxon>Planctomycetia</taxon>
        <taxon>Gemmatales</taxon>
        <taxon>Gemmataceae</taxon>
        <taxon>Fimbriiglobus</taxon>
    </lineage>
</organism>
<dbReference type="EMBL" id="NIDE01000001">
    <property type="protein sequence ID" value="OWK46503.1"/>
    <property type="molecule type" value="Genomic_DNA"/>
</dbReference>
<dbReference type="Gene3D" id="3.30.700.10">
    <property type="entry name" value="Glycoprotein, Type 4 Pilin"/>
    <property type="match status" value="1"/>
</dbReference>
<protein>
    <recommendedName>
        <fullName evidence="2">DUF1559 domain-containing protein</fullName>
    </recommendedName>
</protein>
<proteinExistence type="predicted"/>
<accession>A0A225DZV1</accession>
<dbReference type="AlphaFoldDB" id="A0A225DZV1"/>
<dbReference type="InterPro" id="IPR027558">
    <property type="entry name" value="Pre_pil_HX9DG_C"/>
</dbReference>
<feature type="domain" description="DUF1559" evidence="2">
    <location>
        <begin position="34"/>
        <end position="309"/>
    </location>
</feature>
<dbReference type="InterPro" id="IPR012902">
    <property type="entry name" value="N_methyl_site"/>
</dbReference>